<dbReference type="Proteomes" id="UP000242502">
    <property type="component" value="Unassembled WGS sequence"/>
</dbReference>
<accession>A0A1D2QPV7</accession>
<name>A0A1D2QPV7_9GAMM</name>
<sequence>MRCHLPQITLTLSMALLLGSSFTFAGVDELPPPDNAGGASAPNTGFEQYGGTVQHLIDKKRQGIEQQPPAPDPASDTPPTVDTGAGGTTYYPPIVFVGMYEQADGDRVAEIYFRGNILQYRKKETLPNKEVITHIDDRALTTNQQQYWLSPTPTAPETSPSLGEPQVPLGLIQ</sequence>
<evidence type="ECO:0000313" key="4">
    <source>
        <dbReference type="Proteomes" id="UP000242502"/>
    </source>
</evidence>
<feature type="signal peptide" evidence="2">
    <location>
        <begin position="1"/>
        <end position="25"/>
    </location>
</feature>
<organism evidence="3 4">
    <name type="scientific">Candidatus Endobugula sertula</name>
    <name type="common">Bugula neritina bacterial symbiont</name>
    <dbReference type="NCBI Taxonomy" id="62101"/>
    <lineage>
        <taxon>Bacteria</taxon>
        <taxon>Pseudomonadati</taxon>
        <taxon>Pseudomonadota</taxon>
        <taxon>Gammaproteobacteria</taxon>
        <taxon>Cellvibrionales</taxon>
        <taxon>Cellvibrionaceae</taxon>
        <taxon>Candidatus Endobugula</taxon>
    </lineage>
</organism>
<feature type="compositionally biased region" description="Low complexity" evidence="1">
    <location>
        <begin position="151"/>
        <end position="161"/>
    </location>
</feature>
<dbReference type="EMBL" id="MDLC01000025">
    <property type="protein sequence ID" value="ODS23563.1"/>
    <property type="molecule type" value="Genomic_DNA"/>
</dbReference>
<evidence type="ECO:0000313" key="3">
    <source>
        <dbReference type="EMBL" id="ODS23563.1"/>
    </source>
</evidence>
<feature type="chain" id="PRO_5008906544" description="Type II secretion system protein GspC N-terminal domain-containing protein" evidence="2">
    <location>
        <begin position="26"/>
        <end position="173"/>
    </location>
</feature>
<feature type="region of interest" description="Disordered" evidence="1">
    <location>
        <begin position="151"/>
        <end position="173"/>
    </location>
</feature>
<feature type="region of interest" description="Disordered" evidence="1">
    <location>
        <begin position="63"/>
        <end position="86"/>
    </location>
</feature>
<dbReference type="STRING" id="62101.AB835_08090"/>
<reference evidence="3 4" key="1">
    <citation type="journal article" date="2016" name="Appl. Environ. Microbiol.">
        <title>Lack of Overt Genome Reduction in the Bryostatin-Producing Bryozoan Symbiont "Candidatus Endobugula sertula".</title>
        <authorList>
            <person name="Miller I.J."/>
            <person name="Vanee N."/>
            <person name="Fong S.S."/>
            <person name="Lim-Fong G.E."/>
            <person name="Kwan J.C."/>
        </authorList>
    </citation>
    <scope>NUCLEOTIDE SEQUENCE [LARGE SCALE GENOMIC DNA]</scope>
    <source>
        <strain evidence="3">AB1-4</strain>
    </source>
</reference>
<evidence type="ECO:0000256" key="2">
    <source>
        <dbReference type="SAM" id="SignalP"/>
    </source>
</evidence>
<dbReference type="AlphaFoldDB" id="A0A1D2QPV7"/>
<evidence type="ECO:0008006" key="5">
    <source>
        <dbReference type="Google" id="ProtNLM"/>
    </source>
</evidence>
<proteinExistence type="predicted"/>
<keyword evidence="2" id="KW-0732">Signal</keyword>
<comment type="caution">
    <text evidence="3">The sequence shown here is derived from an EMBL/GenBank/DDBJ whole genome shotgun (WGS) entry which is preliminary data.</text>
</comment>
<gene>
    <name evidence="3" type="ORF">AB835_08090</name>
</gene>
<protein>
    <recommendedName>
        <fullName evidence="5">Type II secretion system protein GspC N-terminal domain-containing protein</fullName>
    </recommendedName>
</protein>
<evidence type="ECO:0000256" key="1">
    <source>
        <dbReference type="SAM" id="MobiDB-lite"/>
    </source>
</evidence>